<reference evidence="1 2" key="1">
    <citation type="submission" date="2017-07" db="EMBL/GenBank/DDBJ databases">
        <title>In vitro design and evaluation of phage cocktails against multidrug-resistant Aeromonas salmonicida.</title>
        <authorList>
            <person name="Chen L."/>
            <person name="Yuan S."/>
            <person name="Ma Y."/>
        </authorList>
    </citation>
    <scope>NUCLEOTIDE SEQUENCE [LARGE SCALE GENOMIC DNA]</scope>
</reference>
<sequence length="119" mass="13884">MKFKENQEIVCVNNLEMEGVLVVGQTYVVDKYTSLMTGDIVQLSGIKIQLSPSRFLPIGHKNELEIMSLYYKVRELDSEIEECFNIEALTGVDHYWEREKLRGQIDDIEQDIEKLREDV</sequence>
<accession>A0A291LD91</accession>
<protein>
    <submittedName>
        <fullName evidence="1">Uncharacterized protein</fullName>
    </submittedName>
</protein>
<organism evidence="1 2">
    <name type="scientific">Aeromonas phage AS-szw</name>
    <dbReference type="NCBI Taxonomy" id="2026114"/>
    <lineage>
        <taxon>Viruses</taxon>
        <taxon>Duplodnaviria</taxon>
        <taxon>Heunggongvirae</taxon>
        <taxon>Uroviricota</taxon>
        <taxon>Caudoviricetes</taxon>
        <taxon>Pantevenvirales</taxon>
        <taxon>Straboviridae</taxon>
        <taxon>Emmerichvirinae</taxon>
        <taxon>Ceceduovirus</taxon>
        <taxon>Ceceduovirus aszj</taxon>
    </lineage>
</organism>
<proteinExistence type="predicted"/>
<dbReference type="Proteomes" id="UP000230211">
    <property type="component" value="Segment"/>
</dbReference>
<dbReference type="EMBL" id="MF498773">
    <property type="protein sequence ID" value="ATI17311.1"/>
    <property type="molecule type" value="Genomic_DNA"/>
</dbReference>
<name>A0A291LD91_9CAUD</name>
<evidence type="ECO:0000313" key="1">
    <source>
        <dbReference type="EMBL" id="ATI17311.1"/>
    </source>
</evidence>
<evidence type="ECO:0000313" key="2">
    <source>
        <dbReference type="Proteomes" id="UP000230211"/>
    </source>
</evidence>